<dbReference type="eggNOG" id="KOG1459">
    <property type="taxonomic scope" value="Eukaryota"/>
</dbReference>
<dbReference type="PANTHER" id="PTHR31480">
    <property type="entry name" value="BIFUNCTIONAL LYCOPENE CYCLASE/PHYTOENE SYNTHASE"/>
    <property type="match status" value="1"/>
</dbReference>
<dbReference type="Gene3D" id="1.10.600.10">
    <property type="entry name" value="Farnesyl Diphosphate Synthase"/>
    <property type="match status" value="1"/>
</dbReference>
<dbReference type="InterPro" id="IPR044843">
    <property type="entry name" value="Trans_IPPS_bact-type"/>
</dbReference>
<dbReference type="KEGG" id="egr:104442309"/>
<comment type="catalytic activity">
    <reaction evidence="1">
        <text>2 (2E,6E,10E)-geranylgeranyl diphosphate = 15-cis-phytoene + 2 diphosphate</text>
        <dbReference type="Rhea" id="RHEA:34475"/>
        <dbReference type="ChEBI" id="CHEBI:27787"/>
        <dbReference type="ChEBI" id="CHEBI:33019"/>
        <dbReference type="ChEBI" id="CHEBI:58756"/>
        <dbReference type="EC" id="2.5.1.32"/>
    </reaction>
</comment>
<dbReference type="SUPFAM" id="SSF48576">
    <property type="entry name" value="Terpenoid synthases"/>
    <property type="match status" value="1"/>
</dbReference>
<evidence type="ECO:0000256" key="1">
    <source>
        <dbReference type="ARBA" id="ARBA00001805"/>
    </source>
</evidence>
<dbReference type="InParanoid" id="A0A059DGR4"/>
<keyword evidence="7" id="KW-0414">Isoprene biosynthesis</keyword>
<evidence type="ECO:0000256" key="4">
    <source>
        <dbReference type="ARBA" id="ARBA00012396"/>
    </source>
</evidence>
<evidence type="ECO:0000256" key="7">
    <source>
        <dbReference type="ARBA" id="ARBA00023229"/>
    </source>
</evidence>
<dbReference type="OMA" id="LMTPQRQ"/>
<reference evidence="8" key="1">
    <citation type="submission" date="2013-07" db="EMBL/GenBank/DDBJ databases">
        <title>The genome of Eucalyptus grandis.</title>
        <authorList>
            <person name="Schmutz J."/>
            <person name="Hayes R."/>
            <person name="Myburg A."/>
            <person name="Tuskan G."/>
            <person name="Grattapaglia D."/>
            <person name="Rokhsar D.S."/>
        </authorList>
    </citation>
    <scope>NUCLEOTIDE SEQUENCE</scope>
    <source>
        <tissue evidence="8">Leaf extractions</tissue>
    </source>
</reference>
<sequence>MSGVLLWVVGPKGNAASLLNLEPRASKKQRRPRLYPAGVRVVSVVSAISSSVASPSRSSVERVYEVVLKQAALVREQRQEEALDVKKPEEAEGLTGGDLLNEAYERCGEVCAEYAKTFYLGTLLMTPERRKAVWAIYVWCRRTDELVDGPNAAHITPKALDRWDKRLNDLFEGRPYDMYDAALADTVSKFPVDIQPFKDMIEGMRLDLRKSRYMNFDELYLYCYYVAGTVGLMSVPVMGIAPESKASTESVYNAALALGIANQLTNILRDVGEDARRGRIYLPQDELARAGLSEEDIFRGKVTDKWRAFMKEQIKRARKFFDEAEKGVVELNAKSRWPVMASLLLYKQILDSIEVNDYNNFTKRAYVGKAKKLLSLPVAYGRALLGPSTD</sequence>
<evidence type="ECO:0000256" key="6">
    <source>
        <dbReference type="ARBA" id="ARBA00022746"/>
    </source>
</evidence>
<evidence type="ECO:0000256" key="5">
    <source>
        <dbReference type="ARBA" id="ARBA00022679"/>
    </source>
</evidence>
<dbReference type="PROSITE" id="PS01045">
    <property type="entry name" value="SQUALEN_PHYTOEN_SYN_2"/>
    <property type="match status" value="1"/>
</dbReference>
<dbReference type="Pfam" id="PF00494">
    <property type="entry name" value="SQS_PSY"/>
    <property type="match status" value="1"/>
</dbReference>
<comment type="pathway">
    <text evidence="2">Carotenoid biosynthesis; phytoene biosynthesis; all-trans-phytoene from geranylgeranyl diphosphate: step 1/1.</text>
</comment>
<proteinExistence type="inferred from homology"/>
<dbReference type="GO" id="GO:0004311">
    <property type="term" value="F:geranylgeranyl diphosphate synthase activity"/>
    <property type="evidence" value="ECO:0007669"/>
    <property type="project" value="InterPro"/>
</dbReference>
<evidence type="ECO:0000313" key="8">
    <source>
        <dbReference type="EMBL" id="KCW89772.1"/>
    </source>
</evidence>
<dbReference type="InterPro" id="IPR008949">
    <property type="entry name" value="Isoprenoid_synthase_dom_sf"/>
</dbReference>
<dbReference type="CDD" id="cd00683">
    <property type="entry name" value="Trans_IPPS_HH"/>
    <property type="match status" value="1"/>
</dbReference>
<gene>
    <name evidence="8" type="ORF">EUGRSUZ_A02030</name>
</gene>
<dbReference type="InterPro" id="IPR002060">
    <property type="entry name" value="Squ/phyt_synthse"/>
</dbReference>
<dbReference type="Gramene" id="KCW89772">
    <property type="protein sequence ID" value="KCW89772"/>
    <property type="gene ID" value="EUGRSUZ_A02030"/>
</dbReference>
<evidence type="ECO:0000256" key="3">
    <source>
        <dbReference type="ARBA" id="ARBA00006251"/>
    </source>
</evidence>
<dbReference type="GO" id="GO:0051996">
    <property type="term" value="F:squalene synthase [NAD(P)H] activity"/>
    <property type="evidence" value="ECO:0007669"/>
    <property type="project" value="InterPro"/>
</dbReference>
<dbReference type="GO" id="GO:0016117">
    <property type="term" value="P:carotenoid biosynthetic process"/>
    <property type="evidence" value="ECO:0000318"/>
    <property type="project" value="GO_Central"/>
</dbReference>
<comment type="similarity">
    <text evidence="3">Belongs to the phytoene/squalene synthase family.</text>
</comment>
<name>A0A059DGR4_EUCGR</name>
<dbReference type="OrthoDB" id="6600518at2759"/>
<keyword evidence="5" id="KW-0808">Transferase</keyword>
<dbReference type="SFLD" id="SFLDG01018">
    <property type="entry name" value="Squalene/Phytoene_Synthase_Lik"/>
    <property type="match status" value="1"/>
</dbReference>
<evidence type="ECO:0000256" key="2">
    <source>
        <dbReference type="ARBA" id="ARBA00005172"/>
    </source>
</evidence>
<dbReference type="STRING" id="71139.A0A059DGR4"/>
<keyword evidence="6" id="KW-0125">Carotenoid biosynthesis</keyword>
<dbReference type="EC" id="2.5.1.32" evidence="4"/>
<protein>
    <recommendedName>
        <fullName evidence="4">15-cis-phytoene synthase</fullName>
        <ecNumber evidence="4">2.5.1.32</ecNumber>
    </recommendedName>
</protein>
<dbReference type="GO" id="GO:0046905">
    <property type="term" value="F:15-cis-phytoene synthase activity"/>
    <property type="evidence" value="ECO:0000318"/>
    <property type="project" value="GO_Central"/>
</dbReference>
<dbReference type="AlphaFoldDB" id="A0A059DGR4"/>
<dbReference type="SFLD" id="SFLDS00005">
    <property type="entry name" value="Isoprenoid_Synthase_Type_I"/>
    <property type="match status" value="1"/>
</dbReference>
<accession>A0A059DGR4</accession>
<dbReference type="EMBL" id="KK198753">
    <property type="protein sequence ID" value="KCW89772.1"/>
    <property type="molecule type" value="Genomic_DNA"/>
</dbReference>
<dbReference type="FunFam" id="1.10.600.10:FF:000004">
    <property type="entry name" value="Phytoene synthase chloroplastic"/>
    <property type="match status" value="1"/>
</dbReference>
<dbReference type="SFLD" id="SFLDG01212">
    <property type="entry name" value="Phytoene_synthase_like"/>
    <property type="match status" value="1"/>
</dbReference>
<organism evidence="8">
    <name type="scientific">Eucalyptus grandis</name>
    <name type="common">Flooded gum</name>
    <dbReference type="NCBI Taxonomy" id="71139"/>
    <lineage>
        <taxon>Eukaryota</taxon>
        <taxon>Viridiplantae</taxon>
        <taxon>Streptophyta</taxon>
        <taxon>Embryophyta</taxon>
        <taxon>Tracheophyta</taxon>
        <taxon>Spermatophyta</taxon>
        <taxon>Magnoliopsida</taxon>
        <taxon>eudicotyledons</taxon>
        <taxon>Gunneridae</taxon>
        <taxon>Pentapetalae</taxon>
        <taxon>rosids</taxon>
        <taxon>malvids</taxon>
        <taxon>Myrtales</taxon>
        <taxon>Myrtaceae</taxon>
        <taxon>Myrtoideae</taxon>
        <taxon>Eucalypteae</taxon>
        <taxon>Eucalyptus</taxon>
    </lineage>
</organism>
<dbReference type="PROSITE" id="PS01044">
    <property type="entry name" value="SQUALEN_PHYTOEN_SYN_1"/>
    <property type="match status" value="1"/>
</dbReference>
<dbReference type="GO" id="GO:0010287">
    <property type="term" value="C:plastoglobule"/>
    <property type="evidence" value="ECO:0007669"/>
    <property type="project" value="EnsemblPlants"/>
</dbReference>
<dbReference type="InterPro" id="IPR033904">
    <property type="entry name" value="Trans_IPPS_HH"/>
</dbReference>
<dbReference type="InterPro" id="IPR019845">
    <property type="entry name" value="Squalene/phytoene_synthase_CS"/>
</dbReference>